<sequence>METMVKNDLTQLMQQRDDGPFIAIYGNTAVVMNDLNRRRLQFKQLINDAETQMAHHFPKTDFAPYQQQLTQLIDDNAFWLQHTGPQTGIITNGRDLHVFDLQYPTENQVIVNSMPAIRPVLADRQHQFDFDLLALNEDSMALYAQRDGRFIEIELPADAPRTLTEALGTEKRGGDLNFNASPVHGANYHGHNAKAEERDIDQRNYYQQVATYVQAYSQRTQRPLILMGLPHNQAVFRAINKNPYLSQHLMIDKSPSNLTLGAMQTATEPVQTKWHTQLADIMMERYDQAQSRQLAIDDPFDMIKPALSGRIDTLIVAADANVAGGLPTTTVEQPDPVAAPDNLIDDLVDVVMAMNGQIRIIPADRMPVETAALAIMRYCLN</sequence>
<proteinExistence type="predicted"/>
<dbReference type="InterPro" id="IPR040628">
    <property type="entry name" value="BaeRF_family6"/>
</dbReference>
<comment type="caution">
    <text evidence="2">The sequence shown here is derived from an EMBL/GenBank/DDBJ whole genome shotgun (WGS) entry which is preliminary data.</text>
</comment>
<name>A0AAW8WJR5_LACPE</name>
<dbReference type="AlphaFoldDB" id="A0AAW8WJR5"/>
<dbReference type="RefSeq" id="WP_216748136.1">
    <property type="nucleotide sequence ID" value="NZ_JAGWDT010000006.1"/>
</dbReference>
<evidence type="ECO:0000313" key="2">
    <source>
        <dbReference type="EMBL" id="MDT7040134.1"/>
    </source>
</evidence>
<dbReference type="Proteomes" id="UP001263852">
    <property type="component" value="Unassembled WGS sequence"/>
</dbReference>
<gene>
    <name evidence="2" type="ORF">RI555_14400</name>
</gene>
<accession>A0AAW8WJR5</accession>
<evidence type="ECO:0000313" key="3">
    <source>
        <dbReference type="Proteomes" id="UP001263852"/>
    </source>
</evidence>
<dbReference type="EMBL" id="JAVLAO010000001">
    <property type="protein sequence ID" value="MDT7040134.1"/>
    <property type="molecule type" value="Genomic_DNA"/>
</dbReference>
<feature type="domain" description="Bacterial archaeo-eukaryotic release factor family 6" evidence="1">
    <location>
        <begin position="129"/>
        <end position="271"/>
    </location>
</feature>
<reference evidence="2" key="1">
    <citation type="submission" date="2023-08" db="EMBL/GenBank/DDBJ databases">
        <authorList>
            <person name="Page C.A."/>
            <person name="Perez-Diaz I.M."/>
        </authorList>
    </citation>
    <scope>NUCLEOTIDE SEQUENCE</scope>
    <source>
        <strain evidence="2">1.8.9</strain>
    </source>
</reference>
<evidence type="ECO:0000259" key="1">
    <source>
        <dbReference type="Pfam" id="PF18848"/>
    </source>
</evidence>
<organism evidence="2 3">
    <name type="scientific">Lactiplantibacillus pentosus</name>
    <name type="common">Lactobacillus pentosus</name>
    <dbReference type="NCBI Taxonomy" id="1589"/>
    <lineage>
        <taxon>Bacteria</taxon>
        <taxon>Bacillati</taxon>
        <taxon>Bacillota</taxon>
        <taxon>Bacilli</taxon>
        <taxon>Lactobacillales</taxon>
        <taxon>Lactobacillaceae</taxon>
        <taxon>Lactiplantibacillus</taxon>
    </lineage>
</organism>
<dbReference type="Pfam" id="PF18848">
    <property type="entry name" value="baeRF_family6"/>
    <property type="match status" value="1"/>
</dbReference>
<protein>
    <recommendedName>
        <fullName evidence="1">Bacterial archaeo-eukaryotic release factor family 6 domain-containing protein</fullName>
    </recommendedName>
</protein>